<gene>
    <name evidence="1" type="ORF">C4B59_04805</name>
</gene>
<proteinExistence type="predicted"/>
<keyword evidence="1" id="KW-0808">Transferase</keyword>
<evidence type="ECO:0000313" key="1">
    <source>
        <dbReference type="EMBL" id="PXF61275.1"/>
    </source>
</evidence>
<reference evidence="1" key="1">
    <citation type="submission" date="2018-01" db="EMBL/GenBank/DDBJ databases">
        <authorList>
            <person name="Krukenberg V."/>
        </authorList>
    </citation>
    <scope>NUCLEOTIDE SEQUENCE</scope>
    <source>
        <strain evidence="1">E20ANME2</strain>
    </source>
</reference>
<sequence>MKILQVIPRFNPALGGGVNVVYNISKFMARRGHDVTIITTNYKFDIGYSKIIGKEGVEVIPFDYLFNLHLFIPSPTMKNWLFKNIKKYDIIHLNGARAYQNNIIYKYAIKYDVPYVLQTHGSILRIIEIQRLKRLYDIIWGYKLYKGASKVIALTQSEAEACSSMGVAKNKVEIIPNGIDLSEFNNFPRKGEFRKKYSIGNNEKLILYLGRLHKSKGIDLLLKTFSNLIKDLDDAKLILVGPDDGYKNKLERLVNDLDVKNKIIFTGHVSENEKMMALVDADVFVTPRFYGFPITFLEALACGVPIITTNKGDFIEGIDDKVGFVVEHNKKGLKNALLKILVDDELRKRFKENAKKKSRDYDWDKIIENIERVYEKCV</sequence>
<protein>
    <submittedName>
        <fullName evidence="1">Glycosyl transferase family 1</fullName>
    </submittedName>
</protein>
<comment type="caution">
    <text evidence="1">The sequence shown here is derived from an EMBL/GenBank/DDBJ whole genome shotgun (WGS) entry which is preliminary data.</text>
</comment>
<dbReference type="EMBL" id="PQXF01000006">
    <property type="protein sequence ID" value="PXF61275.1"/>
    <property type="molecule type" value="Genomic_DNA"/>
</dbReference>
<organism evidence="1 2">
    <name type="scientific">Candidatus Methanogaster sp</name>
    <dbReference type="NCBI Taxonomy" id="3386292"/>
    <lineage>
        <taxon>Archaea</taxon>
        <taxon>Methanobacteriati</taxon>
        <taxon>Methanobacteriota</taxon>
        <taxon>Stenosarchaea group</taxon>
        <taxon>Methanomicrobia</taxon>
        <taxon>Methanosarcinales</taxon>
        <taxon>ANME-2 cluster</taxon>
        <taxon>Candidatus Methanogasteraceae</taxon>
        <taxon>Candidatus Methanogaster</taxon>
    </lineage>
</organism>
<accession>A0AC61L4T8</accession>
<evidence type="ECO:0000313" key="2">
    <source>
        <dbReference type="Proteomes" id="UP000248329"/>
    </source>
</evidence>
<name>A0AC61L4T8_9EURY</name>
<dbReference type="Proteomes" id="UP000248329">
    <property type="component" value="Unassembled WGS sequence"/>
</dbReference>